<keyword evidence="1" id="KW-0812">Transmembrane</keyword>
<gene>
    <name evidence="2" type="ORF">Pla52n_44090</name>
</gene>
<organism evidence="2 3">
    <name type="scientific">Stieleria varia</name>
    <dbReference type="NCBI Taxonomy" id="2528005"/>
    <lineage>
        <taxon>Bacteria</taxon>
        <taxon>Pseudomonadati</taxon>
        <taxon>Planctomycetota</taxon>
        <taxon>Planctomycetia</taxon>
        <taxon>Pirellulales</taxon>
        <taxon>Pirellulaceae</taxon>
        <taxon>Stieleria</taxon>
    </lineage>
</organism>
<keyword evidence="1" id="KW-1133">Transmembrane helix</keyword>
<sequence length="129" mass="14211">MESRLSVPGDGGRSPNETVPNYVTKIDSAHSRRVIVALAVACPPVFVALLITGFGLRSVFWSIAALVIVMPPAVIYISRIAHTGICPTCGRRIRFSQMQDRYTNGDEYTYKCEDCSTIWKTGMWPGSNV</sequence>
<reference evidence="2 3" key="1">
    <citation type="submission" date="2019-02" db="EMBL/GenBank/DDBJ databases">
        <title>Deep-cultivation of Planctomycetes and their phenomic and genomic characterization uncovers novel biology.</title>
        <authorList>
            <person name="Wiegand S."/>
            <person name="Jogler M."/>
            <person name="Boedeker C."/>
            <person name="Pinto D."/>
            <person name="Vollmers J."/>
            <person name="Rivas-Marin E."/>
            <person name="Kohn T."/>
            <person name="Peeters S.H."/>
            <person name="Heuer A."/>
            <person name="Rast P."/>
            <person name="Oberbeckmann S."/>
            <person name="Bunk B."/>
            <person name="Jeske O."/>
            <person name="Meyerdierks A."/>
            <person name="Storesund J.E."/>
            <person name="Kallscheuer N."/>
            <person name="Luecker S."/>
            <person name="Lage O.M."/>
            <person name="Pohl T."/>
            <person name="Merkel B.J."/>
            <person name="Hornburger P."/>
            <person name="Mueller R.-W."/>
            <person name="Bruemmer F."/>
            <person name="Labrenz M."/>
            <person name="Spormann A.M."/>
            <person name="Op Den Camp H."/>
            <person name="Overmann J."/>
            <person name="Amann R."/>
            <person name="Jetten M.S.M."/>
            <person name="Mascher T."/>
            <person name="Medema M.H."/>
            <person name="Devos D.P."/>
            <person name="Kaster A.-K."/>
            <person name="Ovreas L."/>
            <person name="Rohde M."/>
            <person name="Galperin M.Y."/>
            <person name="Jogler C."/>
        </authorList>
    </citation>
    <scope>NUCLEOTIDE SEQUENCE [LARGE SCALE GENOMIC DNA]</scope>
    <source>
        <strain evidence="2 3">Pla52n</strain>
    </source>
</reference>
<evidence type="ECO:0000313" key="3">
    <source>
        <dbReference type="Proteomes" id="UP000320176"/>
    </source>
</evidence>
<accession>A0A5C6ANF4</accession>
<dbReference type="AlphaFoldDB" id="A0A5C6ANF4"/>
<keyword evidence="3" id="KW-1185">Reference proteome</keyword>
<evidence type="ECO:0000313" key="2">
    <source>
        <dbReference type="EMBL" id="TWU01038.1"/>
    </source>
</evidence>
<comment type="caution">
    <text evidence="2">The sequence shown here is derived from an EMBL/GenBank/DDBJ whole genome shotgun (WGS) entry which is preliminary data.</text>
</comment>
<dbReference type="InterPro" id="IPR024064">
    <property type="entry name" value="FdhE-like_sf"/>
</dbReference>
<name>A0A5C6ANF4_9BACT</name>
<proteinExistence type="predicted"/>
<evidence type="ECO:0000256" key="1">
    <source>
        <dbReference type="SAM" id="Phobius"/>
    </source>
</evidence>
<keyword evidence="1" id="KW-0472">Membrane</keyword>
<feature type="transmembrane region" description="Helical" evidence="1">
    <location>
        <begin position="34"/>
        <end position="53"/>
    </location>
</feature>
<dbReference type="SUPFAM" id="SSF144020">
    <property type="entry name" value="FdhE-like"/>
    <property type="match status" value="1"/>
</dbReference>
<protein>
    <submittedName>
        <fullName evidence="2">Uncharacterized protein</fullName>
    </submittedName>
</protein>
<dbReference type="EMBL" id="SJPN01000005">
    <property type="protein sequence ID" value="TWU01038.1"/>
    <property type="molecule type" value="Genomic_DNA"/>
</dbReference>
<feature type="transmembrane region" description="Helical" evidence="1">
    <location>
        <begin position="59"/>
        <end position="77"/>
    </location>
</feature>
<dbReference type="Proteomes" id="UP000320176">
    <property type="component" value="Unassembled WGS sequence"/>
</dbReference>